<dbReference type="InterPro" id="IPR001387">
    <property type="entry name" value="Cro/C1-type_HTH"/>
</dbReference>
<dbReference type="Gene3D" id="3.30.1160.10">
    <property type="entry name" value="Cyanate lyase, C-terminal domain"/>
    <property type="match status" value="1"/>
</dbReference>
<dbReference type="CDD" id="cd00093">
    <property type="entry name" value="HTH_XRE"/>
    <property type="match status" value="1"/>
</dbReference>
<feature type="active site" evidence="3">
    <location>
        <position position="91"/>
    </location>
</feature>
<dbReference type="PANTHER" id="PTHR34186">
    <property type="entry name" value="CYANATE HYDRATASE"/>
    <property type="match status" value="1"/>
</dbReference>
<comment type="catalytic activity">
    <reaction evidence="3">
        <text>cyanate + hydrogencarbonate + 3 H(+) = NH4(+) + 2 CO2</text>
        <dbReference type="Rhea" id="RHEA:11120"/>
        <dbReference type="ChEBI" id="CHEBI:15378"/>
        <dbReference type="ChEBI" id="CHEBI:16526"/>
        <dbReference type="ChEBI" id="CHEBI:17544"/>
        <dbReference type="ChEBI" id="CHEBI:28938"/>
        <dbReference type="ChEBI" id="CHEBI:29195"/>
        <dbReference type="EC" id="4.2.1.104"/>
    </reaction>
</comment>
<dbReference type="Proteomes" id="UP000095488">
    <property type="component" value="Unassembled WGS sequence"/>
</dbReference>
<proteinExistence type="inferred from homology"/>
<dbReference type="HAMAP" id="MF_00535">
    <property type="entry name" value="Cyanate_hydrat"/>
    <property type="match status" value="1"/>
</dbReference>
<evidence type="ECO:0000256" key="2">
    <source>
        <dbReference type="ARBA" id="ARBA00023239"/>
    </source>
</evidence>
<keyword evidence="2 3" id="KW-0456">Lyase</keyword>
<evidence type="ECO:0000256" key="1">
    <source>
        <dbReference type="ARBA" id="ARBA00003561"/>
    </source>
</evidence>
<protein>
    <recommendedName>
        <fullName evidence="3">Cyanate hydratase</fullName>
        <shortName evidence="3">Cyanase</shortName>
        <ecNumber evidence="3">4.2.1.104</ecNumber>
    </recommendedName>
    <alternativeName>
        <fullName evidence="3">Cyanate hydrolase</fullName>
    </alternativeName>
    <alternativeName>
        <fullName evidence="3">Cyanate lyase</fullName>
    </alternativeName>
</protein>
<feature type="active site" evidence="3">
    <location>
        <position position="117"/>
    </location>
</feature>
<comment type="caution">
    <text evidence="5">The sequence shown here is derived from an EMBL/GenBank/DDBJ whole genome shotgun (WGS) entry which is preliminary data.</text>
</comment>
<dbReference type="Pfam" id="PF02560">
    <property type="entry name" value="Cyanate_lyase"/>
    <property type="match status" value="1"/>
</dbReference>
<organism evidence="5 6">
    <name type="scientific">Sarcina ventriculi</name>
    <name type="common">Clostridium ventriculi</name>
    <dbReference type="NCBI Taxonomy" id="1267"/>
    <lineage>
        <taxon>Bacteria</taxon>
        <taxon>Bacillati</taxon>
        <taxon>Bacillota</taxon>
        <taxon>Clostridia</taxon>
        <taxon>Eubacteriales</taxon>
        <taxon>Clostridiaceae</taxon>
        <taxon>Sarcina</taxon>
    </lineage>
</organism>
<dbReference type="InterPro" id="IPR010982">
    <property type="entry name" value="Lambda_DNA-bd_dom_sf"/>
</dbReference>
<dbReference type="InterPro" id="IPR008076">
    <property type="entry name" value="Cyanase"/>
</dbReference>
<gene>
    <name evidence="3 5" type="primary">cynS</name>
    <name evidence="5" type="ORF">ERS852473_00033</name>
</gene>
<comment type="similarity">
    <text evidence="3">Belongs to the cyanase family.</text>
</comment>
<dbReference type="SMART" id="SM00530">
    <property type="entry name" value="HTH_XRE"/>
    <property type="match status" value="1"/>
</dbReference>
<dbReference type="RefSeq" id="WP_055256951.1">
    <property type="nucleotide sequence ID" value="NZ_BCMV01000076.1"/>
</dbReference>
<dbReference type="PRINTS" id="PR01693">
    <property type="entry name" value="CYANASE"/>
</dbReference>
<evidence type="ECO:0000256" key="3">
    <source>
        <dbReference type="HAMAP-Rule" id="MF_00535"/>
    </source>
</evidence>
<dbReference type="NCBIfam" id="TIGR00673">
    <property type="entry name" value="cynS"/>
    <property type="match status" value="1"/>
</dbReference>
<dbReference type="SUPFAM" id="SSF55234">
    <property type="entry name" value="Cyanase C-terminal domain"/>
    <property type="match status" value="1"/>
</dbReference>
<feature type="active site" evidence="3">
    <location>
        <position position="94"/>
    </location>
</feature>
<dbReference type="Gene3D" id="1.10.260.40">
    <property type="entry name" value="lambda repressor-like DNA-binding domains"/>
    <property type="match status" value="1"/>
</dbReference>
<name>A0ABM9UJZ7_SARVE</name>
<dbReference type="InterPro" id="IPR036581">
    <property type="entry name" value="Cyanate_lyase_C_sf"/>
</dbReference>
<dbReference type="EC" id="4.2.1.104" evidence="3"/>
<dbReference type="PANTHER" id="PTHR34186:SF2">
    <property type="entry name" value="CYANATE HYDRATASE"/>
    <property type="match status" value="1"/>
</dbReference>
<accession>A0ABM9UJZ7</accession>
<comment type="function">
    <text evidence="1 3">Catalyzes the reaction of cyanate with bicarbonate to produce ammonia and carbon dioxide.</text>
</comment>
<feature type="domain" description="HTH cro/C1-type" evidence="4">
    <location>
        <begin position="19"/>
        <end position="73"/>
    </location>
</feature>
<dbReference type="Pfam" id="PF01381">
    <property type="entry name" value="HTH_3"/>
    <property type="match status" value="1"/>
</dbReference>
<dbReference type="SMART" id="SM01116">
    <property type="entry name" value="Cyanate_lyase"/>
    <property type="match status" value="1"/>
</dbReference>
<dbReference type="SUPFAM" id="SSF47413">
    <property type="entry name" value="lambda repressor-like DNA-binding domains"/>
    <property type="match status" value="1"/>
</dbReference>
<reference evidence="5 6" key="1">
    <citation type="submission" date="2015-09" db="EMBL/GenBank/DDBJ databases">
        <authorList>
            <consortium name="Pathogen Informatics"/>
        </authorList>
    </citation>
    <scope>NUCLEOTIDE SEQUENCE [LARGE SCALE GENOMIC DNA]</scope>
    <source>
        <strain evidence="5 6">2789STDY5834858</strain>
    </source>
</reference>
<keyword evidence="6" id="KW-1185">Reference proteome</keyword>
<dbReference type="InterPro" id="IPR003712">
    <property type="entry name" value="Cyanate_lyase_C"/>
</dbReference>
<evidence type="ECO:0000313" key="5">
    <source>
        <dbReference type="EMBL" id="CUN40909.1"/>
    </source>
</evidence>
<dbReference type="GO" id="GO:0008824">
    <property type="term" value="F:cyanate hydratase activity"/>
    <property type="evidence" value="ECO:0007669"/>
    <property type="project" value="UniProtKB-EC"/>
</dbReference>
<dbReference type="PROSITE" id="PS50943">
    <property type="entry name" value="HTH_CROC1"/>
    <property type="match status" value="1"/>
</dbReference>
<dbReference type="EMBL" id="CYZR01000001">
    <property type="protein sequence ID" value="CUN40909.1"/>
    <property type="molecule type" value="Genomic_DNA"/>
</dbReference>
<evidence type="ECO:0000259" key="4">
    <source>
        <dbReference type="PROSITE" id="PS50943"/>
    </source>
</evidence>
<evidence type="ECO:0000313" key="6">
    <source>
        <dbReference type="Proteomes" id="UP000095488"/>
    </source>
</evidence>
<sequence length="155" mass="18189">MRNEDYLNRYSKEEELKVIEKARKKKGLTYEELARRINVNKVWLASAFKGQQWVPEEYIKLLEKELELNTEVFDVLREHPYKADTDPILYRLHEALDTYGPAIKEIIHEKSGNAIMSAIDFGIDVEIEKDSKGDRVIITMNGKLLPYSKQGKYPW</sequence>